<protein>
    <submittedName>
        <fullName evidence="2">Helix-turn-helix transcriptional regulator</fullName>
    </submittedName>
</protein>
<organism evidence="2 3">
    <name type="scientific">Mediterraneibacter gnavus</name>
    <name type="common">Ruminococcus gnavus</name>
    <dbReference type="NCBI Taxonomy" id="33038"/>
    <lineage>
        <taxon>Bacteria</taxon>
        <taxon>Bacillati</taxon>
        <taxon>Bacillota</taxon>
        <taxon>Clostridia</taxon>
        <taxon>Lachnospirales</taxon>
        <taxon>Lachnospiraceae</taxon>
        <taxon>Mediterraneibacter</taxon>
    </lineage>
</organism>
<feature type="domain" description="HTH cro/C1-type" evidence="1">
    <location>
        <begin position="29"/>
        <end position="62"/>
    </location>
</feature>
<evidence type="ECO:0000313" key="2">
    <source>
        <dbReference type="EMBL" id="MDB8688856.1"/>
    </source>
</evidence>
<dbReference type="RefSeq" id="WP_182440440.1">
    <property type="nucleotide sequence ID" value="NZ_DAWDPA010000002.1"/>
</dbReference>
<evidence type="ECO:0000259" key="1">
    <source>
        <dbReference type="PROSITE" id="PS50943"/>
    </source>
</evidence>
<accession>A0AAW6DGH1</accession>
<sequence length="70" mass="7901">MGKVIYEKLIAKMEQEGLTTYKIRKEKIISESTLQNIREGKRITTDSIAALCGALNCQPGDILEYIPDEK</sequence>
<dbReference type="AlphaFoldDB" id="A0AAW6DGH1"/>
<comment type="caution">
    <text evidence="2">The sequence shown here is derived from an EMBL/GenBank/DDBJ whole genome shotgun (WGS) entry which is preliminary data.</text>
</comment>
<name>A0AAW6DGH1_MEDGN</name>
<dbReference type="Pfam" id="PF13443">
    <property type="entry name" value="HTH_26"/>
    <property type="match status" value="1"/>
</dbReference>
<dbReference type="Proteomes" id="UP001212160">
    <property type="component" value="Unassembled WGS sequence"/>
</dbReference>
<dbReference type="Gene3D" id="1.10.260.40">
    <property type="entry name" value="lambda repressor-like DNA-binding domains"/>
    <property type="match status" value="1"/>
</dbReference>
<dbReference type="EMBL" id="JAQMLA010000144">
    <property type="protein sequence ID" value="MDB8688856.1"/>
    <property type="molecule type" value="Genomic_DNA"/>
</dbReference>
<dbReference type="InterPro" id="IPR001387">
    <property type="entry name" value="Cro/C1-type_HTH"/>
</dbReference>
<dbReference type="GO" id="GO:0003677">
    <property type="term" value="F:DNA binding"/>
    <property type="evidence" value="ECO:0007669"/>
    <property type="project" value="InterPro"/>
</dbReference>
<evidence type="ECO:0000313" key="3">
    <source>
        <dbReference type="Proteomes" id="UP001212160"/>
    </source>
</evidence>
<proteinExistence type="predicted"/>
<gene>
    <name evidence="2" type="ORF">PNW85_19880</name>
</gene>
<dbReference type="SUPFAM" id="SSF47413">
    <property type="entry name" value="lambda repressor-like DNA-binding domains"/>
    <property type="match status" value="1"/>
</dbReference>
<reference evidence="2" key="1">
    <citation type="submission" date="2023-01" db="EMBL/GenBank/DDBJ databases">
        <title>Human gut microbiome strain richness.</title>
        <authorList>
            <person name="Chen-Liaw A."/>
        </authorList>
    </citation>
    <scope>NUCLEOTIDE SEQUENCE</scope>
    <source>
        <strain evidence="2">RTP21484st1_H11_RTP21484_190118</strain>
    </source>
</reference>
<dbReference type="InterPro" id="IPR010982">
    <property type="entry name" value="Lambda_DNA-bd_dom_sf"/>
</dbReference>
<dbReference type="PROSITE" id="PS50943">
    <property type="entry name" value="HTH_CROC1"/>
    <property type="match status" value="1"/>
</dbReference>